<dbReference type="SUPFAM" id="SSF51556">
    <property type="entry name" value="Metallo-dependent hydrolases"/>
    <property type="match status" value="1"/>
</dbReference>
<reference evidence="3" key="1">
    <citation type="submission" date="2021-11" db="EMBL/GenBank/DDBJ databases">
        <authorList>
            <person name="Rodrigo-Torres L."/>
            <person name="Arahal R. D."/>
            <person name="Lucena T."/>
        </authorList>
    </citation>
    <scope>NUCLEOTIDE SEQUENCE</scope>
    <source>
        <strain evidence="3">CECT 7929</strain>
    </source>
</reference>
<dbReference type="PANTHER" id="PTHR43114:SF6">
    <property type="entry name" value="ADENINE DEAMINASE"/>
    <property type="match status" value="1"/>
</dbReference>
<dbReference type="RefSeq" id="WP_237466139.1">
    <property type="nucleotide sequence ID" value="NZ_CAKLDI010000001.1"/>
</dbReference>
<keyword evidence="2" id="KW-0862">Zinc</keyword>
<dbReference type="PANTHER" id="PTHR43114">
    <property type="entry name" value="ADENINE DEAMINASE"/>
    <property type="match status" value="1"/>
</dbReference>
<dbReference type="Gene3D" id="3.20.20.140">
    <property type="entry name" value="Metal-dependent hydrolases"/>
    <property type="match status" value="1"/>
</dbReference>
<gene>
    <name evidence="3" type="primary">AAH1</name>
    <name evidence="3" type="ORF">VST7929_01592</name>
</gene>
<dbReference type="GO" id="GO:0000034">
    <property type="term" value="F:adenine deaminase activity"/>
    <property type="evidence" value="ECO:0007669"/>
    <property type="project" value="UniProtKB-EC"/>
</dbReference>
<dbReference type="InterPro" id="IPR032466">
    <property type="entry name" value="Metal_Hydrolase"/>
</dbReference>
<protein>
    <submittedName>
        <fullName evidence="3">Adenine deaminase</fullName>
        <ecNumber evidence="3">3.5.4.2</ecNumber>
    </submittedName>
</protein>
<dbReference type="Proteomes" id="UP000838672">
    <property type="component" value="Unassembled WGS sequence"/>
</dbReference>
<keyword evidence="3" id="KW-0378">Hydrolase</keyword>
<evidence type="ECO:0000256" key="1">
    <source>
        <dbReference type="ARBA" id="ARBA00006676"/>
    </source>
</evidence>
<dbReference type="InterPro" id="IPR006330">
    <property type="entry name" value="Ado/ade_deaminase"/>
</dbReference>
<comment type="similarity">
    <text evidence="1">Belongs to the metallo-dependent hydrolases superfamily. Adenosine and AMP deaminases family.</text>
</comment>
<accession>A0ABM8ZTT0</accession>
<keyword evidence="4" id="KW-1185">Reference proteome</keyword>
<evidence type="ECO:0000256" key="2">
    <source>
        <dbReference type="ARBA" id="ARBA00022833"/>
    </source>
</evidence>
<sequence>MENWLAALPKLELDVKLEDTRLGGRDVLLDGIESMSDPQVLNRQLMRDADYYQLAHNWLLRCHAEGVVHVEPSIMPFAHSTLSFAAIMEALTDAFESAEANWGMTWRLSVAMHPEQVTDTQIRAAMAMAQMHPWLGSITLALTEHTQYSDFCKVITALSAAPIPLRCAIDSQPSIWQVNERDRCWQLIRSDQGLSDALAPLQIESQWVGMSSAQIVQADSFDDFLFMGRGQAYLYSRSPDKQGSVTQQLRDATEKYRLSAYQIKQLACNAIAASMMTDEEKGKWQEVVLNDAWEFLGES</sequence>
<organism evidence="3 4">
    <name type="scientific">Vibrio stylophorae</name>
    <dbReference type="NCBI Taxonomy" id="659351"/>
    <lineage>
        <taxon>Bacteria</taxon>
        <taxon>Pseudomonadati</taxon>
        <taxon>Pseudomonadota</taxon>
        <taxon>Gammaproteobacteria</taxon>
        <taxon>Vibrionales</taxon>
        <taxon>Vibrionaceae</taxon>
        <taxon>Vibrio</taxon>
    </lineage>
</organism>
<name>A0ABM8ZTT0_9VIBR</name>
<comment type="caution">
    <text evidence="3">The sequence shown here is derived from an EMBL/GenBank/DDBJ whole genome shotgun (WGS) entry which is preliminary data.</text>
</comment>
<dbReference type="EC" id="3.5.4.2" evidence="3"/>
<evidence type="ECO:0000313" key="4">
    <source>
        <dbReference type="Proteomes" id="UP000838672"/>
    </source>
</evidence>
<evidence type="ECO:0000313" key="3">
    <source>
        <dbReference type="EMBL" id="CAH0533717.1"/>
    </source>
</evidence>
<dbReference type="EMBL" id="CAKLDI010000001">
    <property type="protein sequence ID" value="CAH0533717.1"/>
    <property type="molecule type" value="Genomic_DNA"/>
</dbReference>
<proteinExistence type="inferred from homology"/>